<reference evidence="2 3" key="1">
    <citation type="submission" date="2021-03" db="EMBL/GenBank/DDBJ databases">
        <title>Sequencing the genomes of 1000 actinobacteria strains.</title>
        <authorList>
            <person name="Klenk H.-P."/>
        </authorList>
    </citation>
    <scope>NUCLEOTIDE SEQUENCE [LARGE SCALE GENOMIC DNA]</scope>
    <source>
        <strain evidence="2 3">DSM 45516</strain>
    </source>
</reference>
<evidence type="ECO:0000313" key="2">
    <source>
        <dbReference type="EMBL" id="MBP2191653.1"/>
    </source>
</evidence>
<feature type="transmembrane region" description="Helical" evidence="1">
    <location>
        <begin position="114"/>
        <end position="135"/>
    </location>
</feature>
<dbReference type="RefSeq" id="WP_209893601.1">
    <property type="nucleotide sequence ID" value="NZ_JAGGMR010000001.1"/>
</dbReference>
<feature type="transmembrane region" description="Helical" evidence="1">
    <location>
        <begin position="40"/>
        <end position="61"/>
    </location>
</feature>
<keyword evidence="1" id="KW-0472">Membrane</keyword>
<feature type="transmembrane region" description="Helical" evidence="1">
    <location>
        <begin position="7"/>
        <end position="28"/>
    </location>
</feature>
<feature type="transmembrane region" description="Helical" evidence="1">
    <location>
        <begin position="73"/>
        <end position="94"/>
    </location>
</feature>
<evidence type="ECO:0000313" key="3">
    <source>
        <dbReference type="Proteomes" id="UP001519325"/>
    </source>
</evidence>
<evidence type="ECO:0000256" key="1">
    <source>
        <dbReference type="SAM" id="Phobius"/>
    </source>
</evidence>
<evidence type="ECO:0008006" key="4">
    <source>
        <dbReference type="Google" id="ProtNLM"/>
    </source>
</evidence>
<feature type="transmembrane region" description="Helical" evidence="1">
    <location>
        <begin position="147"/>
        <end position="167"/>
    </location>
</feature>
<name>A0ABS4QJ86_9NOCA</name>
<gene>
    <name evidence="2" type="ORF">BJ987_004554</name>
</gene>
<dbReference type="Proteomes" id="UP001519325">
    <property type="component" value="Unassembled WGS sequence"/>
</dbReference>
<sequence length="219" mass="23449">MIRKVTGTAGLIAAVLTLVELPLYFVYAGPPPDWNVFTRSVFGLTGLTFFVVFMSGLRYLVKAQAPHYEWVGGLATVAGLMWITVSFVSTGLEVGAVIEAAEPIDPTITVTGTYILYGSISKLLMALFLCAFGFGMSKARLLPSWTVWSAYFLAVAQLLFVPSLYFGNNPANFYAANGWGTTATMGGLMVVWLLAISVSMLRASDPDRSMAAAAHPAAP</sequence>
<keyword evidence="1" id="KW-1133">Transmembrane helix</keyword>
<comment type="caution">
    <text evidence="2">The sequence shown here is derived from an EMBL/GenBank/DDBJ whole genome shotgun (WGS) entry which is preliminary data.</text>
</comment>
<feature type="transmembrane region" description="Helical" evidence="1">
    <location>
        <begin position="179"/>
        <end position="201"/>
    </location>
</feature>
<protein>
    <recommendedName>
        <fullName evidence="4">DUF4386 domain-containing protein</fullName>
    </recommendedName>
</protein>
<dbReference type="EMBL" id="JAGGMR010000001">
    <property type="protein sequence ID" value="MBP2191653.1"/>
    <property type="molecule type" value="Genomic_DNA"/>
</dbReference>
<keyword evidence="1" id="KW-0812">Transmembrane</keyword>
<proteinExistence type="predicted"/>
<organism evidence="2 3">
    <name type="scientific">Nocardia goodfellowii</name>
    <dbReference type="NCBI Taxonomy" id="882446"/>
    <lineage>
        <taxon>Bacteria</taxon>
        <taxon>Bacillati</taxon>
        <taxon>Actinomycetota</taxon>
        <taxon>Actinomycetes</taxon>
        <taxon>Mycobacteriales</taxon>
        <taxon>Nocardiaceae</taxon>
        <taxon>Nocardia</taxon>
    </lineage>
</organism>
<keyword evidence="3" id="KW-1185">Reference proteome</keyword>
<accession>A0ABS4QJ86</accession>